<dbReference type="AlphaFoldDB" id="A0A5C4TG11"/>
<dbReference type="InterPro" id="IPR000421">
    <property type="entry name" value="FA58C"/>
</dbReference>
<dbReference type="InterPro" id="IPR011050">
    <property type="entry name" value="Pectin_lyase_fold/virulence"/>
</dbReference>
<dbReference type="InterPro" id="IPR039448">
    <property type="entry name" value="Beta_helix"/>
</dbReference>
<comment type="caution">
    <text evidence="2">The sequence shown here is derived from an EMBL/GenBank/DDBJ whole genome shotgun (WGS) entry which is preliminary data.</text>
</comment>
<keyword evidence="3" id="KW-1185">Reference proteome</keyword>
<dbReference type="Gene3D" id="2.160.20.10">
    <property type="entry name" value="Single-stranded right-handed beta-helix, Pectin lyase-like"/>
    <property type="match status" value="2"/>
</dbReference>
<evidence type="ECO:0000259" key="1">
    <source>
        <dbReference type="PROSITE" id="PS50022"/>
    </source>
</evidence>
<proteinExistence type="predicted"/>
<reference evidence="2 3" key="1">
    <citation type="submission" date="2019-05" db="EMBL/GenBank/DDBJ databases">
        <title>We sequenced the genome of Paenibacillus hemerocallicola KCTC 33185 for further insight into its adaptation and study the phylogeny of Paenibacillus.</title>
        <authorList>
            <person name="Narsing Rao M.P."/>
        </authorList>
    </citation>
    <scope>NUCLEOTIDE SEQUENCE [LARGE SCALE GENOMIC DNA]</scope>
    <source>
        <strain evidence="2 3">KCTC 33185</strain>
    </source>
</reference>
<dbReference type="InterPro" id="IPR012334">
    <property type="entry name" value="Pectin_lyas_fold"/>
</dbReference>
<gene>
    <name evidence="2" type="ORF">FE784_01775</name>
</gene>
<dbReference type="Gene3D" id="2.60.120.260">
    <property type="entry name" value="Galactose-binding domain-like"/>
    <property type="match status" value="1"/>
</dbReference>
<evidence type="ECO:0000313" key="3">
    <source>
        <dbReference type="Proteomes" id="UP000307943"/>
    </source>
</evidence>
<dbReference type="InterPro" id="IPR008979">
    <property type="entry name" value="Galactose-bd-like_sf"/>
</dbReference>
<protein>
    <recommendedName>
        <fullName evidence="1">F5/8 type C domain-containing protein</fullName>
    </recommendedName>
</protein>
<dbReference type="OrthoDB" id="9808066at2"/>
<dbReference type="PANTHER" id="PTHR36453:SF1">
    <property type="entry name" value="RIGHT HANDED BETA HELIX DOMAIN-CONTAINING PROTEIN"/>
    <property type="match status" value="1"/>
</dbReference>
<dbReference type="Pfam" id="PF13229">
    <property type="entry name" value="Beta_helix"/>
    <property type="match status" value="1"/>
</dbReference>
<dbReference type="PANTHER" id="PTHR36453">
    <property type="entry name" value="SECRETED PROTEIN-RELATED"/>
    <property type="match status" value="1"/>
</dbReference>
<dbReference type="InterPro" id="IPR006626">
    <property type="entry name" value="PbH1"/>
</dbReference>
<dbReference type="RefSeq" id="WP_139600405.1">
    <property type="nucleotide sequence ID" value="NZ_VDCQ01000002.1"/>
</dbReference>
<dbReference type="SUPFAM" id="SSF51126">
    <property type="entry name" value="Pectin lyase-like"/>
    <property type="match status" value="1"/>
</dbReference>
<dbReference type="EMBL" id="VDCQ01000002">
    <property type="protein sequence ID" value="TNJ67898.1"/>
    <property type="molecule type" value="Genomic_DNA"/>
</dbReference>
<dbReference type="Proteomes" id="UP000307943">
    <property type="component" value="Unassembled WGS sequence"/>
</dbReference>
<feature type="domain" description="F5/8 type C" evidence="1">
    <location>
        <begin position="623"/>
        <end position="770"/>
    </location>
</feature>
<name>A0A5C4TG11_9BACL</name>
<dbReference type="SUPFAM" id="SSF49785">
    <property type="entry name" value="Galactose-binding domain-like"/>
    <property type="match status" value="1"/>
</dbReference>
<evidence type="ECO:0000313" key="2">
    <source>
        <dbReference type="EMBL" id="TNJ67898.1"/>
    </source>
</evidence>
<dbReference type="SMART" id="SM00710">
    <property type="entry name" value="PbH1"/>
    <property type="match status" value="7"/>
</dbReference>
<accession>A0A5C4TG11</accession>
<dbReference type="PROSITE" id="PS50022">
    <property type="entry name" value="FA58C_3"/>
    <property type="match status" value="1"/>
</dbReference>
<sequence length="771" mass="83654">MNVLRKRIAVPMLLTMALGLLLSFAVTDKVAYMTGTYIYASPDGGGSLCSEMSPCSLEGARDKVRTMNANMTGDITVLLRGGTYSLSSPFELTESSTIHDSGTNGYNVIYRAYPEETPILSGGQSIPGTAWTLHDGMNNIYKADVGSLQTRQLYVNGIRADRARGETFPSGFARTSAGYTLPSTGSFAGMAGWDNIGDIEMVIFYQWKSLRCPVASISGSALTMQEPCWSLLAPATTAAYPTWVENAYELLDEEGEWYLDLTGAVDGNAGTLYYKPRSGESMTASEAVAGSAAETLIKGTGTLDTLLHNVQIHGLTFLYTTWMYPSGNGGFPANQAASYVPPGGGVGQPPAAADFRAAKSIRLERNVFRHLGGTAISLEYGSQDNTIIGNVIEDVSATGIKVGFITGEDRNPADSRKIVKNNSVQNNYIVRAGAEYHGATGIFVGYTDHTVIEHNELYDLPYTGITVGWGWSTDVTTAQNNVIRYNRIHRYMHTLRDGGGIYALGNQPNSTISDNYISDQYYDLALVYLDNGTQGFDVHHNVLHNDGTLYWTYVTAIAPGATLNTIRDNYTDIPQSSINAGNTVSGNTYSSASSWPLAAQTIIAGAGIEAGYLDIKDIIAEQPTVPEPSYINAALNKTVTASSYWDASMHPSKAADGNVSTAWASKPPYTSPPWWQVDLGSAHPIAKLELVNRQDNVDHVYERRNFDVLASNDPTFSTYTVIGRQGNFSVGYKQTWSSLVDDPTPYRYVRVVKTTEIVTLVIAEFRVLIEP</sequence>
<dbReference type="Pfam" id="PF00754">
    <property type="entry name" value="F5_F8_type_C"/>
    <property type="match status" value="1"/>
</dbReference>
<organism evidence="2 3">
    <name type="scientific">Paenibacillus hemerocallicola</name>
    <dbReference type="NCBI Taxonomy" id="1172614"/>
    <lineage>
        <taxon>Bacteria</taxon>
        <taxon>Bacillati</taxon>
        <taxon>Bacillota</taxon>
        <taxon>Bacilli</taxon>
        <taxon>Bacillales</taxon>
        <taxon>Paenibacillaceae</taxon>
        <taxon>Paenibacillus</taxon>
    </lineage>
</organism>